<feature type="transmembrane region" description="Helical" evidence="1">
    <location>
        <begin position="6"/>
        <end position="32"/>
    </location>
</feature>
<dbReference type="Proteomes" id="UP000247978">
    <property type="component" value="Unassembled WGS sequence"/>
</dbReference>
<organism evidence="2 3">
    <name type="scientific">Pseudogracilibacillus auburnensis</name>
    <dbReference type="NCBI Taxonomy" id="1494959"/>
    <lineage>
        <taxon>Bacteria</taxon>
        <taxon>Bacillati</taxon>
        <taxon>Bacillota</taxon>
        <taxon>Bacilli</taxon>
        <taxon>Bacillales</taxon>
        <taxon>Bacillaceae</taxon>
        <taxon>Pseudogracilibacillus</taxon>
    </lineage>
</organism>
<keyword evidence="1" id="KW-1133">Transmembrane helix</keyword>
<sequence length="268" mass="30044">MEWRNIYRGLCMGISDLVPGVSGGTIAVLLGFYHQLIDSINRLFSREWKKQLAFLIPLGIGMGAAIFSFSHLMDWLLTHHKQPTHFFFIGLIIGILPYLFRESDAKHTFKWYHYVLLIIGIILISLLPLNPDEGAIIEHKTLSIYLLLFFSGFIASAAMILPGISGSLVLVVIGVYQTVIHALTTLDFKVIIVVGIGIFLGIITMSKIIHYFLEHYRIATFALIIGLVIGSIYVIFPGWMTNVSELIITLIVFTVGLLTAYLLGRVEY</sequence>
<accession>A0A2V3WB28</accession>
<dbReference type="InterPro" id="IPR007163">
    <property type="entry name" value="VCA0040-like"/>
</dbReference>
<dbReference type="RefSeq" id="WP_110393621.1">
    <property type="nucleotide sequence ID" value="NZ_JADIJL010000043.1"/>
</dbReference>
<protein>
    <submittedName>
        <fullName evidence="2">Putative membrane protein</fullName>
    </submittedName>
</protein>
<keyword evidence="3" id="KW-1185">Reference proteome</keyword>
<dbReference type="PANTHER" id="PTHR37308">
    <property type="entry name" value="INTEGRAL MEMBRANE PROTEIN"/>
    <property type="match status" value="1"/>
</dbReference>
<name>A0A2V3WB28_9BACI</name>
<keyword evidence="1" id="KW-0472">Membrane</keyword>
<evidence type="ECO:0000256" key="1">
    <source>
        <dbReference type="SAM" id="Phobius"/>
    </source>
</evidence>
<feature type="transmembrane region" description="Helical" evidence="1">
    <location>
        <begin position="142"/>
        <end position="161"/>
    </location>
</feature>
<feature type="transmembrane region" description="Helical" evidence="1">
    <location>
        <begin position="84"/>
        <end position="100"/>
    </location>
</feature>
<feature type="transmembrane region" description="Helical" evidence="1">
    <location>
        <begin position="112"/>
        <end position="130"/>
    </location>
</feature>
<evidence type="ECO:0000313" key="2">
    <source>
        <dbReference type="EMBL" id="PXW90354.1"/>
    </source>
</evidence>
<dbReference type="OrthoDB" id="9793746at2"/>
<feature type="transmembrane region" description="Helical" evidence="1">
    <location>
        <begin position="220"/>
        <end position="240"/>
    </location>
</feature>
<dbReference type="PANTHER" id="PTHR37308:SF1">
    <property type="entry name" value="POLYPRENYL-PHOSPHATE TRANSPORTER"/>
    <property type="match status" value="1"/>
</dbReference>
<proteinExistence type="predicted"/>
<feature type="transmembrane region" description="Helical" evidence="1">
    <location>
        <begin position="168"/>
        <end position="184"/>
    </location>
</feature>
<dbReference type="Pfam" id="PF04018">
    <property type="entry name" value="VCA0040-like"/>
    <property type="match status" value="1"/>
</dbReference>
<feature type="transmembrane region" description="Helical" evidence="1">
    <location>
        <begin position="246"/>
        <end position="264"/>
    </location>
</feature>
<dbReference type="AlphaFoldDB" id="A0A2V3WB28"/>
<evidence type="ECO:0000313" key="3">
    <source>
        <dbReference type="Proteomes" id="UP000247978"/>
    </source>
</evidence>
<dbReference type="EMBL" id="QJJQ01000001">
    <property type="protein sequence ID" value="PXW90354.1"/>
    <property type="molecule type" value="Genomic_DNA"/>
</dbReference>
<feature type="transmembrane region" description="Helical" evidence="1">
    <location>
        <begin position="52"/>
        <end position="72"/>
    </location>
</feature>
<gene>
    <name evidence="2" type="ORF">DFR56_101266</name>
</gene>
<comment type="caution">
    <text evidence="2">The sequence shown here is derived from an EMBL/GenBank/DDBJ whole genome shotgun (WGS) entry which is preliminary data.</text>
</comment>
<reference evidence="2 3" key="1">
    <citation type="submission" date="2018-05" db="EMBL/GenBank/DDBJ databases">
        <title>Genomic Encyclopedia of Type Strains, Phase IV (KMG-IV): sequencing the most valuable type-strain genomes for metagenomic binning, comparative biology and taxonomic classification.</title>
        <authorList>
            <person name="Goeker M."/>
        </authorList>
    </citation>
    <scope>NUCLEOTIDE SEQUENCE [LARGE SCALE GENOMIC DNA]</scope>
    <source>
        <strain evidence="2 3">DSM 28556</strain>
    </source>
</reference>
<feature type="transmembrane region" description="Helical" evidence="1">
    <location>
        <begin position="190"/>
        <end position="213"/>
    </location>
</feature>
<keyword evidence="1" id="KW-0812">Transmembrane</keyword>